<dbReference type="AlphaFoldDB" id="A0A257LVA0"/>
<dbReference type="InterPro" id="IPR011933">
    <property type="entry name" value="Double_TM_dom"/>
</dbReference>
<dbReference type="PANTHER" id="PTHR37464:SF1">
    <property type="entry name" value="BLL2463 PROTEIN"/>
    <property type="match status" value="1"/>
</dbReference>
<reference evidence="4" key="1">
    <citation type="submission" date="2017-07" db="EMBL/GenBank/DDBJ databases">
        <title>Novel pathways for hydrocarbon cycling and metabolic interdependencies in hydrothermal sediment communities.</title>
        <authorList>
            <person name="Dombrowski N."/>
            <person name="Seitz K."/>
            <person name="Teske A."/>
            <person name="Baker B."/>
        </authorList>
    </citation>
    <scope>NUCLEOTIDE SEQUENCE [LARGE SCALE GENOMIC DNA]</scope>
</reference>
<evidence type="ECO:0000313" key="4">
    <source>
        <dbReference type="Proteomes" id="UP000216312"/>
    </source>
</evidence>
<keyword evidence="1" id="KW-1133">Transmembrane helix</keyword>
<evidence type="ECO:0000313" key="3">
    <source>
        <dbReference type="EMBL" id="OYV02681.1"/>
    </source>
</evidence>
<feature type="domain" description="Aerotolerance regulator N-terminal" evidence="2">
    <location>
        <begin position="1"/>
        <end position="75"/>
    </location>
</feature>
<comment type="caution">
    <text evidence="3">The sequence shown here is derived from an EMBL/GenBank/DDBJ whole genome shotgun (WGS) entry which is preliminary data.</text>
</comment>
<evidence type="ECO:0000259" key="2">
    <source>
        <dbReference type="Pfam" id="PF07584"/>
    </source>
</evidence>
<keyword evidence="1" id="KW-0812">Transmembrane</keyword>
<feature type="transmembrane region" description="Helical" evidence="1">
    <location>
        <begin position="6"/>
        <end position="24"/>
    </location>
</feature>
<name>A0A257LVA0_UNCW3</name>
<protein>
    <recommendedName>
        <fullName evidence="2">Aerotolerance regulator N-terminal domain-containing protein</fullName>
    </recommendedName>
</protein>
<dbReference type="InterPro" id="IPR024163">
    <property type="entry name" value="Aerotolerance_reg_N"/>
</dbReference>
<dbReference type="Pfam" id="PF07584">
    <property type="entry name" value="BatA"/>
    <property type="match status" value="1"/>
</dbReference>
<accession>A0A257LVA0</accession>
<keyword evidence="1" id="KW-0472">Membrane</keyword>
<feature type="transmembrane region" description="Helical" evidence="1">
    <location>
        <begin position="56"/>
        <end position="78"/>
    </location>
</feature>
<dbReference type="PANTHER" id="PTHR37464">
    <property type="entry name" value="BLL2463 PROTEIN"/>
    <property type="match status" value="1"/>
</dbReference>
<evidence type="ECO:0000256" key="1">
    <source>
        <dbReference type="SAM" id="Phobius"/>
    </source>
</evidence>
<dbReference type="EMBL" id="NMUJ01000061">
    <property type="protein sequence ID" value="OYV02681.1"/>
    <property type="molecule type" value="Genomic_DNA"/>
</dbReference>
<sequence length="115" mass="13467">MSFLAPQFLWLLPAVSLPFIIHLWHRKQARPYPFPYVQLLKRAIKGEKAWRRLKDILLLVIRTLIILLIILASARLAVRVSNPRVVILDDSYTMAPYWETAVRLANKLQLPHHHS</sequence>
<dbReference type="NCBIfam" id="TIGR02226">
    <property type="entry name" value="two_anch"/>
    <property type="match status" value="1"/>
</dbReference>
<proteinExistence type="predicted"/>
<organism evidence="3 4">
    <name type="scientific">candidate division WOR-3 bacterium 4484_18</name>
    <dbReference type="NCBI Taxonomy" id="2020626"/>
    <lineage>
        <taxon>Bacteria</taxon>
        <taxon>Bacteria division WOR-3</taxon>
    </lineage>
</organism>
<dbReference type="Proteomes" id="UP000216312">
    <property type="component" value="Unassembled WGS sequence"/>
</dbReference>
<gene>
    <name evidence="3" type="ORF">CGW93_04265</name>
</gene>